<dbReference type="Proteomes" id="UP000682733">
    <property type="component" value="Unassembled WGS sequence"/>
</dbReference>
<dbReference type="Proteomes" id="UP000663829">
    <property type="component" value="Unassembled WGS sequence"/>
</dbReference>
<dbReference type="EMBL" id="CAJOBA010002436">
    <property type="protein sequence ID" value="CAF3644790.1"/>
    <property type="molecule type" value="Genomic_DNA"/>
</dbReference>
<dbReference type="EMBL" id="CAJNOK010002435">
    <property type="protein sequence ID" value="CAF0859858.1"/>
    <property type="molecule type" value="Genomic_DNA"/>
</dbReference>
<dbReference type="EMBL" id="CAJNOQ010012559">
    <property type="protein sequence ID" value="CAF1302862.1"/>
    <property type="molecule type" value="Genomic_DNA"/>
</dbReference>
<keyword evidence="1" id="KW-0812">Transmembrane</keyword>
<name>A0A815DUH2_9BILA</name>
<evidence type="ECO:0000313" key="8">
    <source>
        <dbReference type="Proteomes" id="UP000663829"/>
    </source>
</evidence>
<keyword evidence="1" id="KW-1133">Transmembrane helix</keyword>
<dbReference type="Proteomes" id="UP000681722">
    <property type="component" value="Unassembled WGS sequence"/>
</dbReference>
<feature type="transmembrane region" description="Helical" evidence="1">
    <location>
        <begin position="68"/>
        <end position="87"/>
    </location>
</feature>
<protein>
    <submittedName>
        <fullName evidence="4">Uncharacterized protein</fullName>
    </submittedName>
</protein>
<organism evidence="4 8">
    <name type="scientific">Didymodactylos carnosus</name>
    <dbReference type="NCBI Taxonomy" id="1234261"/>
    <lineage>
        <taxon>Eukaryota</taxon>
        <taxon>Metazoa</taxon>
        <taxon>Spiralia</taxon>
        <taxon>Gnathifera</taxon>
        <taxon>Rotifera</taxon>
        <taxon>Eurotatoria</taxon>
        <taxon>Bdelloidea</taxon>
        <taxon>Philodinida</taxon>
        <taxon>Philodinidae</taxon>
        <taxon>Didymodactylos</taxon>
    </lineage>
</organism>
<evidence type="ECO:0000313" key="5">
    <source>
        <dbReference type="EMBL" id="CAF3644790.1"/>
    </source>
</evidence>
<proteinExistence type="predicted"/>
<dbReference type="Proteomes" id="UP000677228">
    <property type="component" value="Unassembled WGS sequence"/>
</dbReference>
<keyword evidence="1" id="KW-0472">Membrane</keyword>
<evidence type="ECO:0000313" key="3">
    <source>
        <dbReference type="EMBL" id="CAF0859858.1"/>
    </source>
</evidence>
<evidence type="ECO:0000313" key="2">
    <source>
        <dbReference type="EMBL" id="CAF0859839.1"/>
    </source>
</evidence>
<dbReference type="EMBL" id="CAJOBA010002436">
    <property type="protein sequence ID" value="CAF3644808.1"/>
    <property type="molecule type" value="Genomic_DNA"/>
</dbReference>
<accession>A0A815DUH2</accession>
<reference evidence="4" key="1">
    <citation type="submission" date="2021-02" db="EMBL/GenBank/DDBJ databases">
        <authorList>
            <person name="Nowell W R."/>
        </authorList>
    </citation>
    <scope>NUCLEOTIDE SEQUENCE</scope>
</reference>
<sequence length="155" mass="17149">MSIATEIVHAHPILNANTIVNKCAEDHWCDVDRDYTCQMKKSSGTSCGWRHQTIATKTDLEISHGGTVGIISAVVGVLIIISCCACVKSFSKEYHRRSQQLPPVVHYDGNRQVVSIDTVTNPCYNMPTYTNVVEALPPRYYSDPPPPYSALPIND</sequence>
<dbReference type="AlphaFoldDB" id="A0A815DUH2"/>
<evidence type="ECO:0000256" key="1">
    <source>
        <dbReference type="SAM" id="Phobius"/>
    </source>
</evidence>
<keyword evidence="8" id="KW-1185">Reference proteome</keyword>
<evidence type="ECO:0000313" key="7">
    <source>
        <dbReference type="EMBL" id="CAF4130086.1"/>
    </source>
</evidence>
<dbReference type="EMBL" id="CAJOBC010038292">
    <property type="protein sequence ID" value="CAF4130086.1"/>
    <property type="molecule type" value="Genomic_DNA"/>
</dbReference>
<gene>
    <name evidence="4" type="ORF">GPM918_LOCUS28609</name>
    <name evidence="2" type="ORF">OVA965_LOCUS7577</name>
    <name evidence="3" type="ORF">OVA965_LOCUS7578</name>
    <name evidence="7" type="ORF">SRO942_LOCUS29121</name>
    <name evidence="5" type="ORF">TMI583_LOCUS7574</name>
    <name evidence="6" type="ORF">TMI583_LOCUS7575</name>
</gene>
<comment type="caution">
    <text evidence="4">The sequence shown here is derived from an EMBL/GenBank/DDBJ whole genome shotgun (WGS) entry which is preliminary data.</text>
</comment>
<evidence type="ECO:0000313" key="4">
    <source>
        <dbReference type="EMBL" id="CAF1302862.1"/>
    </source>
</evidence>
<dbReference type="EMBL" id="CAJNOK010002435">
    <property type="protein sequence ID" value="CAF0859839.1"/>
    <property type="molecule type" value="Genomic_DNA"/>
</dbReference>
<evidence type="ECO:0000313" key="6">
    <source>
        <dbReference type="EMBL" id="CAF3644808.1"/>
    </source>
</evidence>